<dbReference type="InterPro" id="IPR036873">
    <property type="entry name" value="Rhodanese-like_dom_sf"/>
</dbReference>
<dbReference type="EMBL" id="ML996609">
    <property type="protein sequence ID" value="KAF2752555.1"/>
    <property type="molecule type" value="Genomic_DNA"/>
</dbReference>
<protein>
    <recommendedName>
        <fullName evidence="2">protein-tyrosine-phosphatase</fullName>
        <ecNumber evidence="2">3.1.3.48</ecNumber>
    </recommendedName>
</protein>
<evidence type="ECO:0000256" key="5">
    <source>
        <dbReference type="ARBA" id="ARBA00022912"/>
    </source>
</evidence>
<dbReference type="GO" id="GO:0051301">
    <property type="term" value="P:cell division"/>
    <property type="evidence" value="ECO:0007669"/>
    <property type="project" value="UniProtKB-KW"/>
</dbReference>
<dbReference type="RefSeq" id="XP_033595013.1">
    <property type="nucleotide sequence ID" value="XM_033747758.1"/>
</dbReference>
<dbReference type="InterPro" id="IPR000751">
    <property type="entry name" value="MPI_Phosphatase"/>
</dbReference>
<keyword evidence="6" id="KW-0131">Cell cycle</keyword>
<dbReference type="SUPFAM" id="SSF52821">
    <property type="entry name" value="Rhodanese/Cell cycle control phosphatase"/>
    <property type="match status" value="1"/>
</dbReference>
<evidence type="ECO:0000313" key="9">
    <source>
        <dbReference type="Proteomes" id="UP000799437"/>
    </source>
</evidence>
<dbReference type="GO" id="GO:0005737">
    <property type="term" value="C:cytoplasm"/>
    <property type="evidence" value="ECO:0007669"/>
    <property type="project" value="TreeGrafter"/>
</dbReference>
<dbReference type="GeneID" id="54488812"/>
<gene>
    <name evidence="8" type="ORF">EJ05DRAFT_505943</name>
</gene>
<dbReference type="PANTHER" id="PTHR10828:SF17">
    <property type="entry name" value="PROTEIN-TYROSINE-PHOSPHATASE"/>
    <property type="match status" value="1"/>
</dbReference>
<dbReference type="GO" id="GO:0110032">
    <property type="term" value="P:positive regulation of G2/MI transition of meiotic cell cycle"/>
    <property type="evidence" value="ECO:0007669"/>
    <property type="project" value="TreeGrafter"/>
</dbReference>
<reference evidence="8" key="1">
    <citation type="journal article" date="2020" name="Stud. Mycol.">
        <title>101 Dothideomycetes genomes: a test case for predicting lifestyles and emergence of pathogens.</title>
        <authorList>
            <person name="Haridas S."/>
            <person name="Albert R."/>
            <person name="Binder M."/>
            <person name="Bloem J."/>
            <person name="Labutti K."/>
            <person name="Salamov A."/>
            <person name="Andreopoulos B."/>
            <person name="Baker S."/>
            <person name="Barry K."/>
            <person name="Bills G."/>
            <person name="Bluhm B."/>
            <person name="Cannon C."/>
            <person name="Castanera R."/>
            <person name="Culley D."/>
            <person name="Daum C."/>
            <person name="Ezra D."/>
            <person name="Gonzalez J."/>
            <person name="Henrissat B."/>
            <person name="Kuo A."/>
            <person name="Liang C."/>
            <person name="Lipzen A."/>
            <person name="Lutzoni F."/>
            <person name="Magnuson J."/>
            <person name="Mondo S."/>
            <person name="Nolan M."/>
            <person name="Ohm R."/>
            <person name="Pangilinan J."/>
            <person name="Park H.-J."/>
            <person name="Ramirez L."/>
            <person name="Alfaro M."/>
            <person name="Sun H."/>
            <person name="Tritt A."/>
            <person name="Yoshinaga Y."/>
            <person name="Zwiers L.-H."/>
            <person name="Turgeon B."/>
            <person name="Goodwin S."/>
            <person name="Spatafora J."/>
            <person name="Crous P."/>
            <person name="Grigoriev I."/>
        </authorList>
    </citation>
    <scope>NUCLEOTIDE SEQUENCE</scope>
    <source>
        <strain evidence="8">CBS 121739</strain>
    </source>
</reference>
<evidence type="ECO:0000256" key="1">
    <source>
        <dbReference type="ARBA" id="ARBA00011065"/>
    </source>
</evidence>
<keyword evidence="9" id="KW-1185">Reference proteome</keyword>
<name>A0A6A6VQZ1_9PEZI</name>
<dbReference type="AlphaFoldDB" id="A0A6A6VQZ1"/>
<proteinExistence type="inferred from homology"/>
<dbReference type="InterPro" id="IPR001763">
    <property type="entry name" value="Rhodanese-like_dom"/>
</dbReference>
<dbReference type="OrthoDB" id="5010487at2759"/>
<evidence type="ECO:0000259" key="7">
    <source>
        <dbReference type="PROSITE" id="PS50206"/>
    </source>
</evidence>
<dbReference type="Proteomes" id="UP000799437">
    <property type="component" value="Unassembled WGS sequence"/>
</dbReference>
<evidence type="ECO:0000256" key="2">
    <source>
        <dbReference type="ARBA" id="ARBA00013064"/>
    </source>
</evidence>
<organism evidence="8 9">
    <name type="scientific">Pseudovirgaria hyperparasitica</name>
    <dbReference type="NCBI Taxonomy" id="470096"/>
    <lineage>
        <taxon>Eukaryota</taxon>
        <taxon>Fungi</taxon>
        <taxon>Dikarya</taxon>
        <taxon>Ascomycota</taxon>
        <taxon>Pezizomycotina</taxon>
        <taxon>Dothideomycetes</taxon>
        <taxon>Dothideomycetes incertae sedis</taxon>
        <taxon>Acrospermales</taxon>
        <taxon>Acrospermaceae</taxon>
        <taxon>Pseudovirgaria</taxon>
    </lineage>
</organism>
<dbReference type="GO" id="GO:0010971">
    <property type="term" value="P:positive regulation of G2/M transition of mitotic cell cycle"/>
    <property type="evidence" value="ECO:0007669"/>
    <property type="project" value="TreeGrafter"/>
</dbReference>
<evidence type="ECO:0000256" key="3">
    <source>
        <dbReference type="ARBA" id="ARBA00022618"/>
    </source>
</evidence>
<keyword evidence="3" id="KW-0132">Cell division</keyword>
<evidence type="ECO:0000256" key="6">
    <source>
        <dbReference type="ARBA" id="ARBA00023306"/>
    </source>
</evidence>
<keyword evidence="5" id="KW-0904">Protein phosphatase</keyword>
<sequence length="128" mass="14610">MKRNTKTGARQPVVDVQISPGLALPHFKPSKDSNSLPRITCQTLIETLNDRYSDSLRKSMVIDCRSEYEYDGGHIPSAVNFYEKEQLLQFLFKSAESQDSGGDQDLSRRGRFCNLRKKKCALTYMTLK</sequence>
<dbReference type="EC" id="3.1.3.48" evidence="2"/>
<comment type="similarity">
    <text evidence="1">Belongs to the MPI phosphatase family.</text>
</comment>
<evidence type="ECO:0000256" key="4">
    <source>
        <dbReference type="ARBA" id="ARBA00022801"/>
    </source>
</evidence>
<dbReference type="PROSITE" id="PS50206">
    <property type="entry name" value="RHODANESE_3"/>
    <property type="match status" value="1"/>
</dbReference>
<dbReference type="PANTHER" id="PTHR10828">
    <property type="entry name" value="M-PHASE INDUCER PHOSPHATASE DUAL SPECIFICITY PHOSPHATASE CDC25"/>
    <property type="match status" value="1"/>
</dbReference>
<dbReference type="Gene3D" id="3.40.250.10">
    <property type="entry name" value="Rhodanese-like domain"/>
    <property type="match status" value="1"/>
</dbReference>
<dbReference type="GO" id="GO:0000086">
    <property type="term" value="P:G2/M transition of mitotic cell cycle"/>
    <property type="evidence" value="ECO:0007669"/>
    <property type="project" value="TreeGrafter"/>
</dbReference>
<dbReference type="PRINTS" id="PR00716">
    <property type="entry name" value="MPIPHPHTASE"/>
</dbReference>
<dbReference type="GO" id="GO:0004725">
    <property type="term" value="F:protein tyrosine phosphatase activity"/>
    <property type="evidence" value="ECO:0007669"/>
    <property type="project" value="UniProtKB-EC"/>
</dbReference>
<accession>A0A6A6VQZ1</accession>
<evidence type="ECO:0000313" key="8">
    <source>
        <dbReference type="EMBL" id="KAF2752555.1"/>
    </source>
</evidence>
<dbReference type="GO" id="GO:0005634">
    <property type="term" value="C:nucleus"/>
    <property type="evidence" value="ECO:0007669"/>
    <property type="project" value="TreeGrafter"/>
</dbReference>
<dbReference type="Pfam" id="PF00581">
    <property type="entry name" value="Rhodanese"/>
    <property type="match status" value="1"/>
</dbReference>
<feature type="domain" description="Rhodanese" evidence="7">
    <location>
        <begin position="55"/>
        <end position="91"/>
    </location>
</feature>
<keyword evidence="4" id="KW-0378">Hydrolase</keyword>